<feature type="chain" id="PRO_5012699672" description="Secreted protein" evidence="2">
    <location>
        <begin position="20"/>
        <end position="81"/>
    </location>
</feature>
<gene>
    <name evidence="3" type="ORF">CDD80_7441</name>
</gene>
<sequence>MKTSFVAIVVAFLSSGALAMPAQTPANLDKAPHTNNQDQHTEKSGGESGVTGLVGKLGDTLEKVVGGGTGSTSKVEKPDTN</sequence>
<keyword evidence="2" id="KW-0732">Signal</keyword>
<evidence type="ECO:0000313" key="3">
    <source>
        <dbReference type="EMBL" id="PHH68540.1"/>
    </source>
</evidence>
<feature type="signal peptide" evidence="2">
    <location>
        <begin position="1"/>
        <end position="19"/>
    </location>
</feature>
<dbReference type="Proteomes" id="UP000226431">
    <property type="component" value="Unassembled WGS sequence"/>
</dbReference>
<accession>A0A2C5YM11</accession>
<comment type="caution">
    <text evidence="3">The sequence shown here is derived from an EMBL/GenBank/DDBJ whole genome shotgun (WGS) entry which is preliminary data.</text>
</comment>
<dbReference type="AlphaFoldDB" id="A0A2C5YM11"/>
<protein>
    <recommendedName>
        <fullName evidence="5">Secreted protein</fullName>
    </recommendedName>
</protein>
<name>A0A2C5YM11_9HYPO</name>
<evidence type="ECO:0000256" key="2">
    <source>
        <dbReference type="SAM" id="SignalP"/>
    </source>
</evidence>
<evidence type="ECO:0008006" key="5">
    <source>
        <dbReference type="Google" id="ProtNLM"/>
    </source>
</evidence>
<keyword evidence="4" id="KW-1185">Reference proteome</keyword>
<evidence type="ECO:0000256" key="1">
    <source>
        <dbReference type="SAM" id="MobiDB-lite"/>
    </source>
</evidence>
<proteinExistence type="predicted"/>
<reference evidence="3 4" key="1">
    <citation type="submission" date="2017-06" db="EMBL/GenBank/DDBJ databases">
        <title>Ant-infecting Ophiocordyceps genomes reveal a high diversity of potential behavioral manipulation genes and a possible major role for enterotoxins.</title>
        <authorList>
            <person name="De Bekker C."/>
            <person name="Evans H.C."/>
            <person name="Brachmann A."/>
            <person name="Hughes D.P."/>
        </authorList>
    </citation>
    <scope>NUCLEOTIDE SEQUENCE [LARGE SCALE GENOMIC DNA]</scope>
    <source>
        <strain evidence="3 4">Map16</strain>
    </source>
</reference>
<feature type="region of interest" description="Disordered" evidence="1">
    <location>
        <begin position="24"/>
        <end position="81"/>
    </location>
</feature>
<dbReference type="EMBL" id="NJES01000936">
    <property type="protein sequence ID" value="PHH68540.1"/>
    <property type="molecule type" value="Genomic_DNA"/>
</dbReference>
<dbReference type="OrthoDB" id="10509948at2759"/>
<organism evidence="3 4">
    <name type="scientific">Ophiocordyceps camponoti-rufipedis</name>
    <dbReference type="NCBI Taxonomy" id="2004952"/>
    <lineage>
        <taxon>Eukaryota</taxon>
        <taxon>Fungi</taxon>
        <taxon>Dikarya</taxon>
        <taxon>Ascomycota</taxon>
        <taxon>Pezizomycotina</taxon>
        <taxon>Sordariomycetes</taxon>
        <taxon>Hypocreomycetidae</taxon>
        <taxon>Hypocreales</taxon>
        <taxon>Ophiocordycipitaceae</taxon>
        <taxon>Ophiocordyceps</taxon>
    </lineage>
</organism>
<evidence type="ECO:0000313" key="4">
    <source>
        <dbReference type="Proteomes" id="UP000226431"/>
    </source>
</evidence>